<dbReference type="Proteomes" id="UP000662821">
    <property type="component" value="Chromosome"/>
</dbReference>
<evidence type="ECO:0000313" key="8">
    <source>
        <dbReference type="EMBL" id="QSX94182.1"/>
    </source>
</evidence>
<name>A0AAJ4MNJ4_9BURK</name>
<dbReference type="InterPro" id="IPR027417">
    <property type="entry name" value="P-loop_NTPase"/>
</dbReference>
<dbReference type="GO" id="GO:0016787">
    <property type="term" value="F:hydrolase activity"/>
    <property type="evidence" value="ECO:0007669"/>
    <property type="project" value="UniProtKB-UniRule"/>
</dbReference>
<evidence type="ECO:0000256" key="1">
    <source>
        <dbReference type="ARBA" id="ARBA00022741"/>
    </source>
</evidence>
<dbReference type="GO" id="GO:0043138">
    <property type="term" value="F:3'-5' DNA helicase activity"/>
    <property type="evidence" value="ECO:0007669"/>
    <property type="project" value="TreeGrafter"/>
</dbReference>
<keyword evidence="2 6" id="KW-0378">Hydrolase</keyword>
<dbReference type="InterPro" id="IPR000212">
    <property type="entry name" value="DNA_helicase_UvrD/REP"/>
</dbReference>
<dbReference type="GO" id="GO:0003677">
    <property type="term" value="F:DNA binding"/>
    <property type="evidence" value="ECO:0007669"/>
    <property type="project" value="InterPro"/>
</dbReference>
<dbReference type="RefSeq" id="WP_191909691.1">
    <property type="nucleotide sequence ID" value="NZ_CP071520.1"/>
</dbReference>
<dbReference type="Pfam" id="PF00580">
    <property type="entry name" value="UvrD-helicase"/>
    <property type="match status" value="2"/>
</dbReference>
<dbReference type="EMBL" id="CP071520">
    <property type="protein sequence ID" value="QSX94182.1"/>
    <property type="molecule type" value="Genomic_DNA"/>
</dbReference>
<organism evidence="8 9">
    <name type="scientific">Janthinobacterium lividum</name>
    <dbReference type="NCBI Taxonomy" id="29581"/>
    <lineage>
        <taxon>Bacteria</taxon>
        <taxon>Pseudomonadati</taxon>
        <taxon>Pseudomonadota</taxon>
        <taxon>Betaproteobacteria</taxon>
        <taxon>Burkholderiales</taxon>
        <taxon>Oxalobacteraceae</taxon>
        <taxon>Janthinobacterium</taxon>
    </lineage>
</organism>
<evidence type="ECO:0000313" key="9">
    <source>
        <dbReference type="Proteomes" id="UP000662821"/>
    </source>
</evidence>
<sequence length="550" mass="61029">MSIEDQNTVITAPLISMSIIAGAGSGKTKTAIARVLAIVNRLPRLKRVALLSFSNIAVNTFREGLIKAGGDVARVNVSTFDSFFAQHIVIPYAWNFMACPEKPFLVFGYEPFLNSFTIFHENRHYNISDLKIRYTAAGYQAILGQNQIVPWPVAQTAIANLGRTGAYTYETARYWTHLVLSNWPYLAQLIVTRYPHIIVDEAQDIGALDWAVLQILKDYGLQLSLIGDPAQAIFGFNGADGGHLQRYVATDGIAHYSLSTNFRSVPSIVRCANQLTGRTDVANRAALQTHSGAFIVPYVPENPRLILDRFQQVTNDLGYPLNESAVICRANALVEQLRGGSASRGTGLVKNLVKAVDKRISNEYDRAFSECVGVVAALIEPPNPRFRALLDDSQEPWALEVKAKIWRFVCDHENGLPRSELSARDVWLPRLLINLRALLLNLAGHGMTFAEIGRRITARDLDADPLVRPRHYVRVDTVHQVKGESIGSVLYIATERHAQELFGGVGTENGRIGYVALTRARDIFWLAVPENVYERLAERAATVGIMRLPI</sequence>
<keyword evidence="3 6" id="KW-0347">Helicase</keyword>
<reference evidence="8 9" key="1">
    <citation type="submission" date="2021-03" db="EMBL/GenBank/DDBJ databases">
        <title>Draft genome sequence of Janthinobacterium sp. strain PLB02 isolated from infected primmorphs (Lubomirskia baicalensis).</title>
        <authorList>
            <person name="Chernogor L.I."/>
            <person name="Belikov S.I."/>
            <person name="Petrushin I.S."/>
        </authorList>
    </citation>
    <scope>NUCLEOTIDE SEQUENCE [LARGE SCALE GENOMIC DNA]</scope>
    <source>
        <strain evidence="8 9">PLB02</strain>
    </source>
</reference>
<feature type="domain" description="UvrD-like helicase ATP-binding" evidence="7">
    <location>
        <begin position="1"/>
        <end position="265"/>
    </location>
</feature>
<dbReference type="GO" id="GO:0000725">
    <property type="term" value="P:recombinational repair"/>
    <property type="evidence" value="ECO:0007669"/>
    <property type="project" value="TreeGrafter"/>
</dbReference>
<gene>
    <name evidence="8" type="ORF">J3P46_15610</name>
</gene>
<accession>A0AAJ4MNJ4</accession>
<evidence type="ECO:0000256" key="4">
    <source>
        <dbReference type="ARBA" id="ARBA00022840"/>
    </source>
</evidence>
<dbReference type="Gene3D" id="3.40.50.300">
    <property type="entry name" value="P-loop containing nucleotide triphosphate hydrolases"/>
    <property type="match status" value="1"/>
</dbReference>
<evidence type="ECO:0000256" key="6">
    <source>
        <dbReference type="PROSITE-ProRule" id="PRU00560"/>
    </source>
</evidence>
<dbReference type="PANTHER" id="PTHR11070">
    <property type="entry name" value="UVRD / RECB / PCRA DNA HELICASE FAMILY MEMBER"/>
    <property type="match status" value="1"/>
</dbReference>
<evidence type="ECO:0000256" key="3">
    <source>
        <dbReference type="ARBA" id="ARBA00022806"/>
    </source>
</evidence>
<dbReference type="AlphaFoldDB" id="A0AAJ4MNJ4"/>
<dbReference type="InterPro" id="IPR014016">
    <property type="entry name" value="UvrD-like_ATP-bd"/>
</dbReference>
<feature type="binding site" evidence="6">
    <location>
        <begin position="21"/>
        <end position="28"/>
    </location>
    <ligand>
        <name>ATP</name>
        <dbReference type="ChEBI" id="CHEBI:30616"/>
    </ligand>
</feature>
<keyword evidence="1 6" id="KW-0547">Nucleotide-binding</keyword>
<dbReference type="PANTHER" id="PTHR11070:SF2">
    <property type="entry name" value="ATP-DEPENDENT DNA HELICASE SRS2"/>
    <property type="match status" value="1"/>
</dbReference>
<evidence type="ECO:0000256" key="5">
    <source>
        <dbReference type="ARBA" id="ARBA00034923"/>
    </source>
</evidence>
<dbReference type="SUPFAM" id="SSF52540">
    <property type="entry name" value="P-loop containing nucleoside triphosphate hydrolases"/>
    <property type="match status" value="1"/>
</dbReference>
<dbReference type="GO" id="GO:0005524">
    <property type="term" value="F:ATP binding"/>
    <property type="evidence" value="ECO:0007669"/>
    <property type="project" value="UniProtKB-UniRule"/>
</dbReference>
<evidence type="ECO:0000259" key="7">
    <source>
        <dbReference type="PROSITE" id="PS51198"/>
    </source>
</evidence>
<dbReference type="PROSITE" id="PS51198">
    <property type="entry name" value="UVRD_HELICASE_ATP_BIND"/>
    <property type="match status" value="1"/>
</dbReference>
<proteinExistence type="predicted"/>
<evidence type="ECO:0000256" key="2">
    <source>
        <dbReference type="ARBA" id="ARBA00022801"/>
    </source>
</evidence>
<protein>
    <recommendedName>
        <fullName evidence="5">DNA 3'-5' helicase II</fullName>
    </recommendedName>
</protein>
<keyword evidence="4 6" id="KW-0067">ATP-binding</keyword>